<proteinExistence type="predicted"/>
<evidence type="ECO:0000313" key="2">
    <source>
        <dbReference type="EMBL" id="MBR0560932.1"/>
    </source>
</evidence>
<dbReference type="InterPro" id="IPR002213">
    <property type="entry name" value="UDP_glucos_trans"/>
</dbReference>
<dbReference type="FunFam" id="3.40.50.2000:FF:000009">
    <property type="entry name" value="Sterol 3-beta-glucosyltransferase UGT80A2"/>
    <property type="match status" value="1"/>
</dbReference>
<name>A0A8J8AW47_9GAMM</name>
<dbReference type="Gene3D" id="3.40.50.2000">
    <property type="entry name" value="Glycogen Phosphorylase B"/>
    <property type="match status" value="1"/>
</dbReference>
<sequence>MTGAWPLAAGEGWAPSPALQAFLDAGPAPVYIGFGSMGDTDPARTTRIALEALARAGRRGLIATGWGGLRADALPDDVFAIDHAPHDWLFARMAAVVHHGGAGTTHAVLRAGRGSVICPFFGDQPFWGRRVYALGAAPAPIAQRRLSAPALAAAIEAATGDAVATRAQALGARLREEDGVATAVRCIGRLARCTPRGRP</sequence>
<dbReference type="GO" id="GO:0017000">
    <property type="term" value="P:antibiotic biosynthetic process"/>
    <property type="evidence" value="ECO:0007669"/>
    <property type="project" value="UniProtKB-ARBA"/>
</dbReference>
<dbReference type="InterPro" id="IPR010610">
    <property type="entry name" value="EryCIII-like_C"/>
</dbReference>
<keyword evidence="4" id="KW-1185">Reference proteome</keyword>
<dbReference type="GO" id="GO:0016758">
    <property type="term" value="F:hexosyltransferase activity"/>
    <property type="evidence" value="ECO:0007669"/>
    <property type="project" value="UniProtKB-ARBA"/>
</dbReference>
<dbReference type="EMBL" id="JAGQFT010000001">
    <property type="protein sequence ID" value="MBR0560932.1"/>
    <property type="molecule type" value="Genomic_DNA"/>
</dbReference>
<dbReference type="PANTHER" id="PTHR48050">
    <property type="entry name" value="STEROL 3-BETA-GLUCOSYLTRANSFERASE"/>
    <property type="match status" value="1"/>
</dbReference>
<dbReference type="EMBL" id="JAGQFT020000005">
    <property type="protein sequence ID" value="MBS7457298.1"/>
    <property type="molecule type" value="Genomic_DNA"/>
</dbReference>
<organism evidence="2">
    <name type="scientific">Coralloluteibacterium stylophorae</name>
    <dbReference type="NCBI Taxonomy" id="1776034"/>
    <lineage>
        <taxon>Bacteria</taxon>
        <taxon>Pseudomonadati</taxon>
        <taxon>Pseudomonadota</taxon>
        <taxon>Gammaproteobacteria</taxon>
        <taxon>Lysobacterales</taxon>
        <taxon>Lysobacteraceae</taxon>
        <taxon>Coralloluteibacterium</taxon>
    </lineage>
</organism>
<dbReference type="Proteomes" id="UP000675747">
    <property type="component" value="Unassembled WGS sequence"/>
</dbReference>
<dbReference type="RefSeq" id="WP_211924900.1">
    <property type="nucleotide sequence ID" value="NZ_JAGQFT020000005.1"/>
</dbReference>
<evidence type="ECO:0000313" key="4">
    <source>
        <dbReference type="Proteomes" id="UP000675747"/>
    </source>
</evidence>
<dbReference type="AlphaFoldDB" id="A0A8J8AW47"/>
<reference evidence="2" key="2">
    <citation type="submission" date="2021-04" db="EMBL/GenBank/DDBJ databases">
        <authorList>
            <person name="Karlyshev A.V."/>
        </authorList>
    </citation>
    <scope>NUCLEOTIDE SEQUENCE</scope>
    <source>
        <strain evidence="2">LMG 29479</strain>
    </source>
</reference>
<dbReference type="InterPro" id="IPR050426">
    <property type="entry name" value="Glycosyltransferase_28"/>
</dbReference>
<evidence type="ECO:0000313" key="3">
    <source>
        <dbReference type="EMBL" id="MBS7457298.1"/>
    </source>
</evidence>
<dbReference type="PANTHER" id="PTHR48050:SF13">
    <property type="entry name" value="STEROL 3-BETA-GLUCOSYLTRANSFERASE UGT80A2"/>
    <property type="match status" value="1"/>
</dbReference>
<evidence type="ECO:0000259" key="1">
    <source>
        <dbReference type="Pfam" id="PF06722"/>
    </source>
</evidence>
<dbReference type="GO" id="GO:0008194">
    <property type="term" value="F:UDP-glycosyltransferase activity"/>
    <property type="evidence" value="ECO:0007669"/>
    <property type="project" value="InterPro"/>
</dbReference>
<accession>A0A8J8AW47</accession>
<comment type="caution">
    <text evidence="2">The sequence shown here is derived from an EMBL/GenBank/DDBJ whole genome shotgun (WGS) entry which is preliminary data.</text>
</comment>
<protein>
    <submittedName>
        <fullName evidence="2">Glycosyltransferase family 1 protein</fullName>
    </submittedName>
</protein>
<reference evidence="3 4" key="1">
    <citation type="journal article" date="2021" name="Microbiol. Resour. Announc.">
        <title>Draft Genome Sequence of Coralloluteibacterium stylophorae LMG 29479T.</title>
        <authorList>
            <person name="Karlyshev A.V."/>
            <person name="Kudryashova E.B."/>
            <person name="Ariskina E.V."/>
            <person name="Conroy A.P."/>
            <person name="Abidueva E.Y."/>
        </authorList>
    </citation>
    <scope>NUCLEOTIDE SEQUENCE [LARGE SCALE GENOMIC DNA]</scope>
    <source>
        <strain evidence="3 4">LMG 29479</strain>
    </source>
</reference>
<feature type="domain" description="Erythromycin biosynthesis protein CIII-like C-terminal" evidence="1">
    <location>
        <begin position="72"/>
        <end position="177"/>
    </location>
</feature>
<dbReference type="SUPFAM" id="SSF53756">
    <property type="entry name" value="UDP-Glycosyltransferase/glycogen phosphorylase"/>
    <property type="match status" value="1"/>
</dbReference>
<dbReference type="Pfam" id="PF06722">
    <property type="entry name" value="EryCIII-like_C"/>
    <property type="match status" value="1"/>
</dbReference>
<dbReference type="CDD" id="cd03784">
    <property type="entry name" value="GT1_Gtf-like"/>
    <property type="match status" value="1"/>
</dbReference>
<gene>
    <name evidence="2" type="ORF">KB893_00135</name>
    <name evidence="3" type="ORF">KB893_009140</name>
</gene>